<protein>
    <recommendedName>
        <fullName evidence="4">Major facilitator superfamily (MFS) profile domain-containing protein</fullName>
    </recommendedName>
</protein>
<dbReference type="InterPro" id="IPR020846">
    <property type="entry name" value="MFS_dom"/>
</dbReference>
<dbReference type="InterPro" id="IPR011701">
    <property type="entry name" value="MFS"/>
</dbReference>
<feature type="transmembrane region" description="Helical" evidence="3">
    <location>
        <begin position="96"/>
        <end position="119"/>
    </location>
</feature>
<feature type="transmembrane region" description="Helical" evidence="3">
    <location>
        <begin position="338"/>
        <end position="357"/>
    </location>
</feature>
<dbReference type="EMBL" id="JAGSYN010000043">
    <property type="protein sequence ID" value="KAG7666109.1"/>
    <property type="molecule type" value="Genomic_DNA"/>
</dbReference>
<organism evidence="5 6">
    <name type="scientific">[Candida] subhashii</name>
    <dbReference type="NCBI Taxonomy" id="561895"/>
    <lineage>
        <taxon>Eukaryota</taxon>
        <taxon>Fungi</taxon>
        <taxon>Dikarya</taxon>
        <taxon>Ascomycota</taxon>
        <taxon>Saccharomycotina</taxon>
        <taxon>Pichiomycetes</taxon>
        <taxon>Debaryomycetaceae</taxon>
        <taxon>Spathaspora</taxon>
    </lineage>
</organism>
<proteinExistence type="inferred from homology"/>
<dbReference type="Proteomes" id="UP000694255">
    <property type="component" value="Unassembled WGS sequence"/>
</dbReference>
<sequence length="463" mass="50618">MPKETITITEIEFSNLNEVGRSAFHNESLDISENPTTTEQNINENNETYPEGGLKAYSVLFGSFIGLVANFGAINSIGAIQAYIATHQLEGIKTSTVSWIFSIFLAVALGNTIFVGPFFDLKGATWLLVSGTVLAFGGFMAVANSTTVPHFILSFSFCVGLGVSLNTPPLVGVLSHWFSSKRGAAMGVATVGGSVGGIVIPLMLQSLYVKVGFTWAIRCLAFFFLGCMICSISLCRERFIRKLQTYEQTHKYKQIYYQVEELFEFKSLLDPTYFFLMAGTFAAEVSITTLLTYLATYAMTQGMKESDSYILLTIFNATGVPGRLLPGYISDKVGHFNVMNIMLLGFTVSILIIWLPFGSKFGALYAFAAVCGFFSSSIFSLIPACVADITPVNKFGQRYGLLYFCVSVGNLFGIPLSGVIIGNGSKHQYNMFVVYCGILALASTVCWIVSRYYIVGTRLNVKI</sequence>
<evidence type="ECO:0000259" key="4">
    <source>
        <dbReference type="PROSITE" id="PS50850"/>
    </source>
</evidence>
<dbReference type="RefSeq" id="XP_049266341.1">
    <property type="nucleotide sequence ID" value="XM_049407554.1"/>
</dbReference>
<evidence type="ECO:0000256" key="3">
    <source>
        <dbReference type="SAM" id="Phobius"/>
    </source>
</evidence>
<feature type="transmembrane region" description="Helical" evidence="3">
    <location>
        <begin position="363"/>
        <end position="387"/>
    </location>
</feature>
<name>A0A8J5V5K4_9ASCO</name>
<accession>A0A8J5V5K4</accession>
<feature type="transmembrane region" description="Helical" evidence="3">
    <location>
        <begin position="308"/>
        <end position="326"/>
    </location>
</feature>
<dbReference type="PROSITE" id="PS50850">
    <property type="entry name" value="MFS"/>
    <property type="match status" value="1"/>
</dbReference>
<evidence type="ECO:0000313" key="6">
    <source>
        <dbReference type="Proteomes" id="UP000694255"/>
    </source>
</evidence>
<keyword evidence="3" id="KW-0472">Membrane</keyword>
<keyword evidence="3" id="KW-1133">Transmembrane helix</keyword>
<dbReference type="GO" id="GO:0016020">
    <property type="term" value="C:membrane"/>
    <property type="evidence" value="ECO:0007669"/>
    <property type="project" value="UniProtKB-SubCell"/>
</dbReference>
<evidence type="ECO:0000256" key="2">
    <source>
        <dbReference type="ARBA" id="ARBA00006727"/>
    </source>
</evidence>
<feature type="transmembrane region" description="Helical" evidence="3">
    <location>
        <begin position="432"/>
        <end position="454"/>
    </location>
</feature>
<comment type="similarity">
    <text evidence="2">Belongs to the major facilitator superfamily. Monocarboxylate porter (TC 2.A.1.13) family.</text>
</comment>
<feature type="transmembrane region" description="Helical" evidence="3">
    <location>
        <begin position="59"/>
        <end position="84"/>
    </location>
</feature>
<feature type="transmembrane region" description="Helical" evidence="3">
    <location>
        <begin position="126"/>
        <end position="145"/>
    </location>
</feature>
<feature type="transmembrane region" description="Helical" evidence="3">
    <location>
        <begin position="273"/>
        <end position="296"/>
    </location>
</feature>
<evidence type="ECO:0000256" key="1">
    <source>
        <dbReference type="ARBA" id="ARBA00004141"/>
    </source>
</evidence>
<reference evidence="5 6" key="1">
    <citation type="journal article" date="2021" name="DNA Res.">
        <title>Genome analysis of Candida subhashii reveals its hybrid nature and dual mitochondrial genome conformations.</title>
        <authorList>
            <person name="Mixao V."/>
            <person name="Hegedusova E."/>
            <person name="Saus E."/>
            <person name="Pryszcz L.P."/>
            <person name="Cillingova A."/>
            <person name="Nosek J."/>
            <person name="Gabaldon T."/>
        </authorList>
    </citation>
    <scope>NUCLEOTIDE SEQUENCE [LARGE SCALE GENOMIC DNA]</scope>
    <source>
        <strain evidence="5 6">CBS 10753</strain>
    </source>
</reference>
<dbReference type="OrthoDB" id="6509908at2759"/>
<comment type="subcellular location">
    <subcellularLocation>
        <location evidence="1">Membrane</location>
        <topology evidence="1">Multi-pass membrane protein</topology>
    </subcellularLocation>
</comment>
<feature type="transmembrane region" description="Helical" evidence="3">
    <location>
        <begin position="399"/>
        <end position="420"/>
    </location>
</feature>
<dbReference type="Pfam" id="PF07690">
    <property type="entry name" value="MFS_1"/>
    <property type="match status" value="1"/>
</dbReference>
<evidence type="ECO:0000313" key="5">
    <source>
        <dbReference type="EMBL" id="KAG7666109.1"/>
    </source>
</evidence>
<feature type="domain" description="Major facilitator superfamily (MFS) profile" evidence="4">
    <location>
        <begin position="59"/>
        <end position="454"/>
    </location>
</feature>
<dbReference type="GO" id="GO:0022857">
    <property type="term" value="F:transmembrane transporter activity"/>
    <property type="evidence" value="ECO:0007669"/>
    <property type="project" value="InterPro"/>
</dbReference>
<comment type="caution">
    <text evidence="5">The sequence shown here is derived from an EMBL/GenBank/DDBJ whole genome shotgun (WGS) entry which is preliminary data.</text>
</comment>
<feature type="transmembrane region" description="Helical" evidence="3">
    <location>
        <begin position="151"/>
        <end position="171"/>
    </location>
</feature>
<keyword evidence="3" id="KW-0812">Transmembrane</keyword>
<dbReference type="InterPro" id="IPR050327">
    <property type="entry name" value="Proton-linked_MCT"/>
</dbReference>
<feature type="transmembrane region" description="Helical" evidence="3">
    <location>
        <begin position="215"/>
        <end position="235"/>
    </location>
</feature>
<keyword evidence="6" id="KW-1185">Reference proteome</keyword>
<gene>
    <name evidence="5" type="ORF">J8A68_000365</name>
</gene>
<dbReference type="PANTHER" id="PTHR11360:SF177">
    <property type="entry name" value="RIBOFLAVIN TRANSPORTER MCH5"/>
    <property type="match status" value="1"/>
</dbReference>
<dbReference type="GO" id="GO:0032218">
    <property type="term" value="P:riboflavin transport"/>
    <property type="evidence" value="ECO:0007669"/>
    <property type="project" value="TreeGrafter"/>
</dbReference>
<feature type="transmembrane region" description="Helical" evidence="3">
    <location>
        <begin position="183"/>
        <end position="203"/>
    </location>
</feature>
<dbReference type="AlphaFoldDB" id="A0A8J5V5K4"/>
<dbReference type="GeneID" id="73467166"/>
<dbReference type="PANTHER" id="PTHR11360">
    <property type="entry name" value="MONOCARBOXYLATE TRANSPORTER"/>
    <property type="match status" value="1"/>
</dbReference>
<dbReference type="CDD" id="cd17352">
    <property type="entry name" value="MFS_MCT_SLC16"/>
    <property type="match status" value="1"/>
</dbReference>